<accession>A0A6L5X4V8</accession>
<comment type="similarity">
    <text evidence="1">Belongs to the MobA/MobL family.</text>
</comment>
<evidence type="ECO:0000256" key="1">
    <source>
        <dbReference type="ARBA" id="ARBA00010873"/>
    </source>
</evidence>
<dbReference type="Gene3D" id="3.30.930.30">
    <property type="match status" value="1"/>
</dbReference>
<comment type="caution">
    <text evidence="4">The sequence shown here is derived from an EMBL/GenBank/DDBJ whole genome shotgun (WGS) entry which is preliminary data.</text>
</comment>
<protein>
    <recommendedName>
        <fullName evidence="3">MobA/MobL protein domain-containing protein</fullName>
    </recommendedName>
</protein>
<feature type="domain" description="MobA/MobL protein" evidence="3">
    <location>
        <begin position="1"/>
        <end position="85"/>
    </location>
</feature>
<keyword evidence="5" id="KW-1185">Reference proteome</keyword>
<dbReference type="AlphaFoldDB" id="A0A6L5X4V8"/>
<evidence type="ECO:0000313" key="5">
    <source>
        <dbReference type="Proteomes" id="UP000481852"/>
    </source>
</evidence>
<sequence>MAVDWALHNKPGNPHVHVMCTVRGFNRDRSWARMEKKVIALDADGNRIPVIDPKTEKQKVRARKGKEWEKKLWGHKDVQSNDWNSKQKLLE</sequence>
<evidence type="ECO:0000313" key="4">
    <source>
        <dbReference type="EMBL" id="MSS15419.1"/>
    </source>
</evidence>
<gene>
    <name evidence="4" type="ORF">FYJ35_10290</name>
</gene>
<evidence type="ECO:0000256" key="2">
    <source>
        <dbReference type="ARBA" id="ARBA00022971"/>
    </source>
</evidence>
<dbReference type="EMBL" id="VULZ01000011">
    <property type="protein sequence ID" value="MSS15419.1"/>
    <property type="molecule type" value="Genomic_DNA"/>
</dbReference>
<name>A0A6L5X4V8_9FIRM</name>
<organism evidence="4 5">
    <name type="scientific">Porcincola intestinalis</name>
    <dbReference type="NCBI Taxonomy" id="2606632"/>
    <lineage>
        <taxon>Bacteria</taxon>
        <taxon>Bacillati</taxon>
        <taxon>Bacillota</taxon>
        <taxon>Clostridia</taxon>
        <taxon>Lachnospirales</taxon>
        <taxon>Lachnospiraceae</taxon>
        <taxon>Porcincola</taxon>
    </lineage>
</organism>
<dbReference type="Pfam" id="PF03389">
    <property type="entry name" value="MobA_MobL"/>
    <property type="match status" value="1"/>
</dbReference>
<dbReference type="Proteomes" id="UP000481852">
    <property type="component" value="Unassembled WGS sequence"/>
</dbReference>
<dbReference type="InterPro" id="IPR005053">
    <property type="entry name" value="MobA_MobL"/>
</dbReference>
<keyword evidence="2" id="KW-0184">Conjugation</keyword>
<evidence type="ECO:0000259" key="3">
    <source>
        <dbReference type="Pfam" id="PF03389"/>
    </source>
</evidence>
<reference evidence="4 5" key="1">
    <citation type="submission" date="2019-08" db="EMBL/GenBank/DDBJ databases">
        <title>In-depth cultivation of the pig gut microbiome towards novel bacterial diversity and tailored functional studies.</title>
        <authorList>
            <person name="Wylensek D."/>
            <person name="Hitch T.C.A."/>
            <person name="Clavel T."/>
        </authorList>
    </citation>
    <scope>NUCLEOTIDE SEQUENCE [LARGE SCALE GENOMIC DNA]</scope>
    <source>
        <strain evidence="4 5">Oil+RF-744-WCA-WT-11</strain>
    </source>
</reference>
<dbReference type="RefSeq" id="WP_154526243.1">
    <property type="nucleotide sequence ID" value="NZ_JAQYJL010000029.1"/>
</dbReference>
<proteinExistence type="inferred from homology"/>